<feature type="compositionally biased region" description="Basic and acidic residues" evidence="1">
    <location>
        <begin position="16"/>
        <end position="29"/>
    </location>
</feature>
<evidence type="ECO:0000313" key="3">
    <source>
        <dbReference type="Proteomes" id="UP000194236"/>
    </source>
</evidence>
<gene>
    <name evidence="2" type="ORF">BLA29_015125</name>
</gene>
<feature type="non-terminal residue" evidence="2">
    <location>
        <position position="77"/>
    </location>
</feature>
<comment type="caution">
    <text evidence="2">The sequence shown here is derived from an EMBL/GenBank/DDBJ whole genome shotgun (WGS) entry which is preliminary data.</text>
</comment>
<dbReference type="EMBL" id="MUJZ01059690">
    <property type="protein sequence ID" value="OTF71696.1"/>
    <property type="molecule type" value="Genomic_DNA"/>
</dbReference>
<evidence type="ECO:0000256" key="1">
    <source>
        <dbReference type="SAM" id="MobiDB-lite"/>
    </source>
</evidence>
<sequence>MDVETVKKIVKKSKRKESVTKLEEEKDKDIDEETQVTVTEEIVELPDEENKPKEMMAEMDKPEEKLDEGKSKKPSKK</sequence>
<organism evidence="2 3">
    <name type="scientific">Euroglyphus maynei</name>
    <name type="common">Mayne's house dust mite</name>
    <dbReference type="NCBI Taxonomy" id="6958"/>
    <lineage>
        <taxon>Eukaryota</taxon>
        <taxon>Metazoa</taxon>
        <taxon>Ecdysozoa</taxon>
        <taxon>Arthropoda</taxon>
        <taxon>Chelicerata</taxon>
        <taxon>Arachnida</taxon>
        <taxon>Acari</taxon>
        <taxon>Acariformes</taxon>
        <taxon>Sarcoptiformes</taxon>
        <taxon>Astigmata</taxon>
        <taxon>Psoroptidia</taxon>
        <taxon>Analgoidea</taxon>
        <taxon>Pyroglyphidae</taxon>
        <taxon>Pyroglyphinae</taxon>
        <taxon>Euroglyphus</taxon>
    </lineage>
</organism>
<reference evidence="2 3" key="1">
    <citation type="submission" date="2017-03" db="EMBL/GenBank/DDBJ databases">
        <title>Genome Survey of Euroglyphus maynei.</title>
        <authorList>
            <person name="Arlian L.G."/>
            <person name="Morgan M.S."/>
            <person name="Rider S.D."/>
        </authorList>
    </citation>
    <scope>NUCLEOTIDE SEQUENCE [LARGE SCALE GENOMIC DNA]</scope>
    <source>
        <strain evidence="2">Arlian Lab</strain>
        <tissue evidence="2">Whole body</tissue>
    </source>
</reference>
<protein>
    <submittedName>
        <fullName evidence="2">Uncharacterized protein</fullName>
    </submittedName>
</protein>
<keyword evidence="3" id="KW-1185">Reference proteome</keyword>
<evidence type="ECO:0000313" key="2">
    <source>
        <dbReference type="EMBL" id="OTF71696.1"/>
    </source>
</evidence>
<proteinExistence type="predicted"/>
<dbReference type="Proteomes" id="UP000194236">
    <property type="component" value="Unassembled WGS sequence"/>
</dbReference>
<feature type="compositionally biased region" description="Basic and acidic residues" evidence="1">
    <location>
        <begin position="48"/>
        <end position="71"/>
    </location>
</feature>
<accession>A0A1Y3AW65</accession>
<dbReference type="AlphaFoldDB" id="A0A1Y3AW65"/>
<feature type="region of interest" description="Disordered" evidence="1">
    <location>
        <begin position="1"/>
        <end position="77"/>
    </location>
</feature>
<name>A0A1Y3AW65_EURMA</name>